<dbReference type="PANTHER" id="PTHR34188">
    <property type="entry name" value="OS01G0299500 PROTEIN"/>
    <property type="match status" value="1"/>
</dbReference>
<evidence type="ECO:0000256" key="1">
    <source>
        <dbReference type="SAM" id="MobiDB-lite"/>
    </source>
</evidence>
<organism evidence="3 4">
    <name type="scientific">Deinandra increscens subsp. villosa</name>
    <dbReference type="NCBI Taxonomy" id="3103831"/>
    <lineage>
        <taxon>Eukaryota</taxon>
        <taxon>Viridiplantae</taxon>
        <taxon>Streptophyta</taxon>
        <taxon>Embryophyta</taxon>
        <taxon>Tracheophyta</taxon>
        <taxon>Spermatophyta</taxon>
        <taxon>Magnoliopsida</taxon>
        <taxon>eudicotyledons</taxon>
        <taxon>Gunneridae</taxon>
        <taxon>Pentapetalae</taxon>
        <taxon>asterids</taxon>
        <taxon>campanulids</taxon>
        <taxon>Asterales</taxon>
        <taxon>Asteraceae</taxon>
        <taxon>Asteroideae</taxon>
        <taxon>Heliantheae alliance</taxon>
        <taxon>Madieae</taxon>
        <taxon>Madiinae</taxon>
        <taxon>Deinandra</taxon>
    </lineage>
</organism>
<feature type="compositionally biased region" description="Basic residues" evidence="1">
    <location>
        <begin position="102"/>
        <end position="118"/>
    </location>
</feature>
<feature type="region of interest" description="Disordered" evidence="1">
    <location>
        <begin position="76"/>
        <end position="123"/>
    </location>
</feature>
<keyword evidence="2" id="KW-0472">Membrane</keyword>
<reference evidence="3 4" key="1">
    <citation type="submission" date="2024-04" db="EMBL/GenBank/DDBJ databases">
        <title>The reference genome of an endangered Asteraceae, Deinandra increscens subsp. villosa, native to the Central Coast of California.</title>
        <authorList>
            <person name="Guilliams M."/>
            <person name="Hasenstab-Lehman K."/>
            <person name="Meyer R."/>
            <person name="Mcevoy S."/>
        </authorList>
    </citation>
    <scope>NUCLEOTIDE SEQUENCE [LARGE SCALE GENOMIC DNA]</scope>
    <source>
        <tissue evidence="3">Leaf</tissue>
    </source>
</reference>
<dbReference type="PANTHER" id="PTHR34188:SF11">
    <property type="entry name" value="TRANSMEMBRANE PROTEIN"/>
    <property type="match status" value="1"/>
</dbReference>
<evidence type="ECO:0000313" key="4">
    <source>
        <dbReference type="Proteomes" id="UP001408789"/>
    </source>
</evidence>
<gene>
    <name evidence="3" type="ORF">SSX86_011285</name>
</gene>
<keyword evidence="4" id="KW-1185">Reference proteome</keyword>
<keyword evidence="2" id="KW-1133">Transmembrane helix</keyword>
<proteinExistence type="predicted"/>
<evidence type="ECO:0000256" key="2">
    <source>
        <dbReference type="SAM" id="Phobius"/>
    </source>
</evidence>
<dbReference type="Proteomes" id="UP001408789">
    <property type="component" value="Unassembled WGS sequence"/>
</dbReference>
<feature type="transmembrane region" description="Helical" evidence="2">
    <location>
        <begin position="174"/>
        <end position="194"/>
    </location>
</feature>
<comment type="caution">
    <text evidence="3">The sequence shown here is derived from an EMBL/GenBank/DDBJ whole genome shotgun (WGS) entry which is preliminary data.</text>
</comment>
<accession>A0AAP0DAT0</accession>
<feature type="compositionally biased region" description="Basic and acidic residues" evidence="1">
    <location>
        <begin position="82"/>
        <end position="101"/>
    </location>
</feature>
<dbReference type="AlphaFoldDB" id="A0AAP0DAT0"/>
<protein>
    <submittedName>
        <fullName evidence="3">Uncharacterized protein</fullName>
    </submittedName>
</protein>
<keyword evidence="2" id="KW-0812">Transmembrane</keyword>
<evidence type="ECO:0000313" key="3">
    <source>
        <dbReference type="EMBL" id="KAK9069382.1"/>
    </source>
</evidence>
<sequence length="212" mass="23650">MVNDREAIFDIESNQSECQEDLRNEQVTGSERVKNVLRSLGLTLSFTGLEDDQIRCHSNSNSMKTGNAAYNNDVESLENDEFEGKKRENMPLMGKTKEKQKVKNSKKGRAAKPPRPHRGPSLNTSDLRLVKEISELVMKKRARIERMKSLKKLRSVRGPLSSSAGAAASSTSKISFFAMIVTVFFLTVIIFQGFGSRTTGIFAGQFDSKLPK</sequence>
<dbReference type="EMBL" id="JBCNJP010000013">
    <property type="protein sequence ID" value="KAK9069382.1"/>
    <property type="molecule type" value="Genomic_DNA"/>
</dbReference>
<name>A0AAP0DAT0_9ASTR</name>